<feature type="binding site" evidence="9">
    <location>
        <position position="18"/>
    </location>
    <ligand>
        <name>substrate</name>
    </ligand>
</feature>
<dbReference type="GO" id="GO:0009117">
    <property type="term" value="P:nucleotide metabolic process"/>
    <property type="evidence" value="ECO:0007669"/>
    <property type="project" value="UniProtKB-KW"/>
</dbReference>
<dbReference type="Proteomes" id="UP000019482">
    <property type="component" value="Unassembled WGS sequence"/>
</dbReference>
<dbReference type="Gene3D" id="3.20.20.140">
    <property type="entry name" value="Metal-dependent hydrolases"/>
    <property type="match status" value="1"/>
</dbReference>
<evidence type="ECO:0000256" key="8">
    <source>
        <dbReference type="ARBA" id="ARBA00049213"/>
    </source>
</evidence>
<dbReference type="PANTHER" id="PTHR11409">
    <property type="entry name" value="ADENOSINE DEAMINASE"/>
    <property type="match status" value="1"/>
</dbReference>
<feature type="domain" description="Adenosine deaminase" evidence="10">
    <location>
        <begin position="11"/>
        <end position="330"/>
    </location>
</feature>
<comment type="cofactor">
    <cofactor evidence="9">
        <name>Zn(2+)</name>
        <dbReference type="ChEBI" id="CHEBI:29105"/>
    </cofactor>
    <text evidence="9">Binds 1 zinc ion per subunit.</text>
</comment>
<evidence type="ECO:0000313" key="12">
    <source>
        <dbReference type="Proteomes" id="UP000019482"/>
    </source>
</evidence>
<dbReference type="GO" id="GO:0009168">
    <property type="term" value="P:purine ribonucleoside monophosphate biosynthetic process"/>
    <property type="evidence" value="ECO:0007669"/>
    <property type="project" value="UniProtKB-UniRule"/>
</dbReference>
<dbReference type="NCBIfam" id="TIGR01430">
    <property type="entry name" value="aden_deam"/>
    <property type="match status" value="1"/>
</dbReference>
<feature type="binding site" evidence="9">
    <location>
        <position position="174"/>
    </location>
    <ligand>
        <name>substrate</name>
    </ligand>
</feature>
<comment type="catalytic activity">
    <reaction evidence="8">
        <text>2'-deoxyadenosine + H2O + H(+) = 2'-deoxyinosine + NH4(+)</text>
        <dbReference type="Rhea" id="RHEA:28190"/>
        <dbReference type="ChEBI" id="CHEBI:15377"/>
        <dbReference type="ChEBI" id="CHEBI:15378"/>
        <dbReference type="ChEBI" id="CHEBI:17256"/>
        <dbReference type="ChEBI" id="CHEBI:28938"/>
        <dbReference type="ChEBI" id="CHEBI:28997"/>
        <dbReference type="EC" id="3.5.4.4"/>
    </reaction>
    <physiologicalReaction direction="left-to-right" evidence="8">
        <dbReference type="Rhea" id="RHEA:28191"/>
    </physiologicalReaction>
</comment>
<dbReference type="CDD" id="cd01320">
    <property type="entry name" value="ADA"/>
    <property type="match status" value="1"/>
</dbReference>
<feature type="active site" description="Proton donor" evidence="9">
    <location>
        <position position="204"/>
    </location>
</feature>
<feature type="site" description="Important for catalytic activity" evidence="9">
    <location>
        <position position="225"/>
    </location>
</feature>
<evidence type="ECO:0000313" key="11">
    <source>
        <dbReference type="EMBL" id="CDL91141.1"/>
    </source>
</evidence>
<comment type="similarity">
    <text evidence="9">Belongs to the metallo-dependent hydrolases superfamily. Adenosine and AMP deaminases family. Adenosine deaminase subfamily.</text>
</comment>
<comment type="caution">
    <text evidence="11">The sequence shown here is derived from an EMBL/GenBank/DDBJ whole genome shotgun (WGS) entry which is preliminary data.</text>
</comment>
<keyword evidence="3 9" id="KW-0378">Hydrolase</keyword>
<dbReference type="SUPFAM" id="SSF51556">
    <property type="entry name" value="Metallo-dependent hydrolases"/>
    <property type="match status" value="1"/>
</dbReference>
<evidence type="ECO:0000259" key="10">
    <source>
        <dbReference type="Pfam" id="PF00962"/>
    </source>
</evidence>
<dbReference type="GeneID" id="29418575"/>
<feature type="binding site" evidence="9">
    <location>
        <position position="201"/>
    </location>
    <ligand>
        <name>Zn(2+)</name>
        <dbReference type="ChEBI" id="CHEBI:29105"/>
        <note>catalytic</note>
    </ligand>
</feature>
<keyword evidence="2 9" id="KW-0479">Metal-binding</keyword>
<comment type="catalytic activity">
    <reaction evidence="7">
        <text>adenosine + H2O + H(+) = inosine + NH4(+)</text>
        <dbReference type="Rhea" id="RHEA:24408"/>
        <dbReference type="ChEBI" id="CHEBI:15377"/>
        <dbReference type="ChEBI" id="CHEBI:15378"/>
        <dbReference type="ChEBI" id="CHEBI:16335"/>
        <dbReference type="ChEBI" id="CHEBI:17596"/>
        <dbReference type="ChEBI" id="CHEBI:28938"/>
        <dbReference type="EC" id="3.5.4.4"/>
    </reaction>
    <physiologicalReaction direction="left-to-right" evidence="7">
        <dbReference type="Rhea" id="RHEA:24409"/>
    </physiologicalReaction>
</comment>
<reference evidence="11 12" key="1">
    <citation type="journal article" date="2015" name="Genome Announc.">
        <title>Draft Genome Sequence of Clostridium tyrobutyricum Strain DIVETGP, Isolated from Cow's Milk for Grana Padano Production.</title>
        <authorList>
            <person name="Soggiu A."/>
            <person name="Piras C."/>
            <person name="Gaiarsa S."/>
            <person name="Sassera D."/>
            <person name="Roncada P."/>
            <person name="Bendixen E."/>
            <person name="Brasca M."/>
            <person name="Bonizzi L."/>
        </authorList>
    </citation>
    <scope>NUCLEOTIDE SEQUENCE [LARGE SCALE GENOMIC DNA]</scope>
    <source>
        <strain evidence="11 12">DIVETGP</strain>
    </source>
</reference>
<gene>
    <name evidence="9" type="primary">add</name>
    <name evidence="11" type="ORF">CTDIVETGP_1211</name>
</gene>
<dbReference type="GO" id="GO:0043103">
    <property type="term" value="P:hypoxanthine salvage"/>
    <property type="evidence" value="ECO:0007669"/>
    <property type="project" value="TreeGrafter"/>
</dbReference>
<name>W6N4M6_CLOTY</name>
<dbReference type="InterPro" id="IPR028893">
    <property type="entry name" value="A_deaminase"/>
</dbReference>
<feature type="binding site" evidence="9">
    <location>
        <position position="16"/>
    </location>
    <ligand>
        <name>Zn(2+)</name>
        <dbReference type="ChEBI" id="CHEBI:29105"/>
        <note>catalytic</note>
    </ligand>
</feature>
<dbReference type="InterPro" id="IPR006330">
    <property type="entry name" value="Ado/ade_deaminase"/>
</dbReference>
<keyword evidence="4 9" id="KW-0862">Zinc</keyword>
<dbReference type="OrthoDB" id="9779574at2"/>
<dbReference type="GO" id="GO:0046936">
    <property type="term" value="F:2'-deoxyadenosine deaminase activity"/>
    <property type="evidence" value="ECO:0007669"/>
    <property type="project" value="RHEA"/>
</dbReference>
<comment type="caution">
    <text evidence="9">Lacks conserved residue(s) required for the propagation of feature annotation.</text>
</comment>
<dbReference type="GO" id="GO:0005829">
    <property type="term" value="C:cytosol"/>
    <property type="evidence" value="ECO:0007669"/>
    <property type="project" value="TreeGrafter"/>
</dbReference>
<feature type="binding site" evidence="9">
    <location>
        <position position="18"/>
    </location>
    <ligand>
        <name>Zn(2+)</name>
        <dbReference type="ChEBI" id="CHEBI:29105"/>
        <note>catalytic</note>
    </ligand>
</feature>
<evidence type="ECO:0000256" key="7">
    <source>
        <dbReference type="ARBA" id="ARBA00047989"/>
    </source>
</evidence>
<dbReference type="InterPro" id="IPR001365">
    <property type="entry name" value="A_deaminase_dom"/>
</dbReference>
<dbReference type="RefSeq" id="WP_017895491.1">
    <property type="nucleotide sequence ID" value="NZ_CBXI010000019.1"/>
</dbReference>
<feature type="binding site" evidence="9">
    <location>
        <position position="20"/>
    </location>
    <ligand>
        <name>substrate</name>
    </ligand>
</feature>
<evidence type="ECO:0000256" key="1">
    <source>
        <dbReference type="ARBA" id="ARBA00012784"/>
    </source>
</evidence>
<dbReference type="EMBL" id="CBXI010000019">
    <property type="protein sequence ID" value="CDL91141.1"/>
    <property type="molecule type" value="Genomic_DNA"/>
</dbReference>
<accession>W6N4M6</accession>
<sequence length="343" mass="38874">MNLNKLLETIPKTDLHCHLDGSIRPQTMIDISRKDNISLPSYSISELEKYVKVSGKCDSLKDYLNKFDIPIKIMQSYDNIYRITSELLEDAARQNICYMEIRFAPFNHLQKGLSLKDVINASIDAIKDGRKKYGIASNLILCAMRHESPEMSKDLVNTAKDFIGLGVSAIDLAGNEADFPPEIHREAFDMAKYYGLHRTVHAGETGNPANIIKSIELLNAERIGHGVFAFKDSHVVEYLKRNNIPLEVCITSNVNTSAVNSYKEHPVKSYMDNGIIITVNTDNTTVSNTSIVDEFKYLVKYQNFTLNDIKKVIKNSIDYSFADKKDKDSLNFKFLSFVNDMHI</sequence>
<protein>
    <recommendedName>
        <fullName evidence="1 9">Adenosine deaminase</fullName>
        <ecNumber evidence="1 9">3.5.4.4</ecNumber>
    </recommendedName>
    <alternativeName>
        <fullName evidence="6 9">Adenosine aminohydrolase</fullName>
    </alternativeName>
</protein>
<keyword evidence="5 9" id="KW-0546">Nucleotide metabolism</keyword>
<evidence type="ECO:0000256" key="2">
    <source>
        <dbReference type="ARBA" id="ARBA00022723"/>
    </source>
</evidence>
<dbReference type="AlphaFoldDB" id="W6N4M6"/>
<evidence type="ECO:0000256" key="4">
    <source>
        <dbReference type="ARBA" id="ARBA00022833"/>
    </source>
</evidence>
<dbReference type="Pfam" id="PF00962">
    <property type="entry name" value="A_deaminase"/>
    <property type="match status" value="1"/>
</dbReference>
<dbReference type="GO" id="GO:0006154">
    <property type="term" value="P:adenosine catabolic process"/>
    <property type="evidence" value="ECO:0007669"/>
    <property type="project" value="TreeGrafter"/>
</dbReference>
<evidence type="ECO:0000256" key="6">
    <source>
        <dbReference type="ARBA" id="ARBA00031852"/>
    </source>
</evidence>
<organism evidence="11 12">
    <name type="scientific">Clostridium tyrobutyricum DIVETGP</name>
    <dbReference type="NCBI Taxonomy" id="1408889"/>
    <lineage>
        <taxon>Bacteria</taxon>
        <taxon>Bacillati</taxon>
        <taxon>Bacillota</taxon>
        <taxon>Clostridia</taxon>
        <taxon>Eubacteriales</taxon>
        <taxon>Clostridiaceae</taxon>
        <taxon>Clostridium</taxon>
    </lineage>
</organism>
<dbReference type="PANTHER" id="PTHR11409:SF43">
    <property type="entry name" value="ADENOSINE DEAMINASE"/>
    <property type="match status" value="1"/>
</dbReference>
<dbReference type="GO" id="GO:0004000">
    <property type="term" value="F:adenosine deaminase activity"/>
    <property type="evidence" value="ECO:0007669"/>
    <property type="project" value="UniProtKB-UniRule"/>
</dbReference>
<evidence type="ECO:0000256" key="3">
    <source>
        <dbReference type="ARBA" id="ARBA00022801"/>
    </source>
</evidence>
<dbReference type="HAMAP" id="MF_00540">
    <property type="entry name" value="A_deaminase"/>
    <property type="match status" value="1"/>
</dbReference>
<dbReference type="InterPro" id="IPR032466">
    <property type="entry name" value="Metal_Hydrolase"/>
</dbReference>
<keyword evidence="12" id="KW-1185">Reference proteome</keyword>
<proteinExistence type="inferred from homology"/>
<dbReference type="GO" id="GO:0046103">
    <property type="term" value="P:inosine biosynthetic process"/>
    <property type="evidence" value="ECO:0007669"/>
    <property type="project" value="TreeGrafter"/>
</dbReference>
<feature type="binding site" evidence="9">
    <location>
        <position position="282"/>
    </location>
    <ligand>
        <name>Zn(2+)</name>
        <dbReference type="ChEBI" id="CHEBI:29105"/>
        <note>catalytic</note>
    </ligand>
</feature>
<dbReference type="EC" id="3.5.4.4" evidence="1 9"/>
<comment type="function">
    <text evidence="9">Catalyzes the hydrolytic deamination of adenosine and 2-deoxyadenosine.</text>
</comment>
<dbReference type="GO" id="GO:0008270">
    <property type="term" value="F:zinc ion binding"/>
    <property type="evidence" value="ECO:0007669"/>
    <property type="project" value="UniProtKB-UniRule"/>
</dbReference>
<evidence type="ECO:0000256" key="9">
    <source>
        <dbReference type="HAMAP-Rule" id="MF_00540"/>
    </source>
</evidence>
<evidence type="ECO:0000256" key="5">
    <source>
        <dbReference type="ARBA" id="ARBA00023080"/>
    </source>
</evidence>